<dbReference type="InterPro" id="IPR004846">
    <property type="entry name" value="T2SS/T3SS_dom"/>
</dbReference>
<dbReference type="Pfam" id="PF11741">
    <property type="entry name" value="AMIN"/>
    <property type="match status" value="2"/>
</dbReference>
<dbReference type="InterPro" id="IPR013355">
    <property type="entry name" value="Pilus_4_PilQ"/>
</dbReference>
<dbReference type="GO" id="GO:0009279">
    <property type="term" value="C:cell outer membrane"/>
    <property type="evidence" value="ECO:0007669"/>
    <property type="project" value="UniProtKB-SubCell"/>
</dbReference>
<gene>
    <name evidence="10" type="ORF">DEH80_06430</name>
</gene>
<feature type="domain" description="Secretin/TonB short N-terminal" evidence="9">
    <location>
        <begin position="283"/>
        <end position="331"/>
    </location>
</feature>
<dbReference type="InterPro" id="IPR005644">
    <property type="entry name" value="NolW-like"/>
</dbReference>
<comment type="caution">
    <text evidence="10">The sequence shown here is derived from an EMBL/GenBank/DDBJ whole genome shotgun (WGS) entry which is preliminary data.</text>
</comment>
<proteinExistence type="inferred from homology"/>
<comment type="subcellular location">
    <subcellularLocation>
        <location evidence="1 8">Cell outer membrane</location>
    </subcellularLocation>
</comment>
<dbReference type="InterPro" id="IPR038591">
    <property type="entry name" value="NolW-like_sf"/>
</dbReference>
<dbReference type="PANTHER" id="PTHR30604">
    <property type="entry name" value="PROTEIN TRANSPORT PROTEIN HOFQ"/>
    <property type="match status" value="1"/>
</dbReference>
<evidence type="ECO:0000256" key="4">
    <source>
        <dbReference type="ARBA" id="ARBA00022729"/>
    </source>
</evidence>
<dbReference type="SMART" id="SM00965">
    <property type="entry name" value="STN"/>
    <property type="match status" value="1"/>
</dbReference>
<evidence type="ECO:0000256" key="3">
    <source>
        <dbReference type="ARBA" id="ARBA00022448"/>
    </source>
</evidence>
<name>A0A363UMP2_9GAMM</name>
<dbReference type="InterPro" id="IPR001775">
    <property type="entry name" value="GspD/PilQ"/>
</dbReference>
<dbReference type="GO" id="GO:0009306">
    <property type="term" value="P:protein secretion"/>
    <property type="evidence" value="ECO:0007669"/>
    <property type="project" value="InterPro"/>
</dbReference>
<dbReference type="InterPro" id="IPR011662">
    <property type="entry name" value="Secretin/TonB_short_N"/>
</dbReference>
<keyword evidence="6" id="KW-0472">Membrane</keyword>
<evidence type="ECO:0000313" key="10">
    <source>
        <dbReference type="EMBL" id="PWN56687.1"/>
    </source>
</evidence>
<keyword evidence="7" id="KW-0998">Cell outer membrane</keyword>
<evidence type="ECO:0000313" key="11">
    <source>
        <dbReference type="Proteomes" id="UP000251800"/>
    </source>
</evidence>
<keyword evidence="11" id="KW-1185">Reference proteome</keyword>
<accession>A0A363UMP2</accession>
<evidence type="ECO:0000256" key="1">
    <source>
        <dbReference type="ARBA" id="ARBA00004442"/>
    </source>
</evidence>
<dbReference type="NCBIfam" id="TIGR02515">
    <property type="entry name" value="IV_pilus_PilQ"/>
    <property type="match status" value="1"/>
</dbReference>
<comment type="similarity">
    <text evidence="2">Belongs to the bacterial secretin family. PilQ subfamily.</text>
</comment>
<dbReference type="Gene3D" id="3.30.1370.130">
    <property type="match status" value="1"/>
</dbReference>
<dbReference type="InterPro" id="IPR051808">
    <property type="entry name" value="Type_IV_pilus_biogenesis"/>
</dbReference>
<evidence type="ECO:0000256" key="5">
    <source>
        <dbReference type="ARBA" id="ARBA00022927"/>
    </source>
</evidence>
<dbReference type="PROSITE" id="PS00875">
    <property type="entry name" value="T2SP_D"/>
    <property type="match status" value="1"/>
</dbReference>
<protein>
    <submittedName>
        <fullName evidence="10">Type IV pilus secretin PilQ</fullName>
    </submittedName>
</protein>
<dbReference type="Pfam" id="PF03958">
    <property type="entry name" value="Secretin_N"/>
    <property type="match status" value="1"/>
</dbReference>
<evidence type="ECO:0000256" key="7">
    <source>
        <dbReference type="ARBA" id="ARBA00023237"/>
    </source>
</evidence>
<dbReference type="AlphaFoldDB" id="A0A363UMP2"/>
<evidence type="ECO:0000259" key="9">
    <source>
        <dbReference type="SMART" id="SM00965"/>
    </source>
</evidence>
<dbReference type="PRINTS" id="PR00811">
    <property type="entry name" value="BCTERIALGSPD"/>
</dbReference>
<keyword evidence="3 8" id="KW-0813">Transport</keyword>
<dbReference type="InterPro" id="IPR004845">
    <property type="entry name" value="T2SS_GspD_CS"/>
</dbReference>
<keyword evidence="5" id="KW-0653">Protein transport</keyword>
<sequence>MLSAVTAMAQGPTRALQDVSFTALPGDAVRIVLTLSEPAPDPRTFTVETPARLSLDLADTRSAMAERYQKVNIGQVSSVATAEARGRTRVVVELDQLVPYTVDTRGSQIIVELAGRPEAARARSASSSRAPAAPKPEITNIDFRRGETGQGRVIVSLTDPKTPVDVREEGGRIIAEFKNTRLPDRFARRLDVLDFATPVKYIDAQQEGIHARIVVSPISSSDFEQVAYQSGNVFTLELQPLTVAEIEQRERDKPQYTGERISLSFQSVDIRALLQIIADVAGVNMVVSDTVSGDIALRLQNVPYDQALDIILRTKGLGMREEGNVILVAPIQELAERERVELEAQAQKEQLAPLRSEIVQINYAKAGDIAALLTSESTSLLSERGRVSVDERTNTLLINETREKLGEIRNLIERLDIPVRQVLIESRIVIANSDFTKEIGTRFGTSVVATNGDNGLISSSGSLESTDVTVNDFTDTTPGFPVQLGALQDRFNVSLPVSGAAGSFALAILGSDYLVDLELSALQAEGRGEVISSPRVITANAKQASIEQGVEIPFQESTSSGATSISFKKAVLSLTVTPQITPDERVVMDLAVNSDSVGQQVANVLGGTIPSIDTRKVNTQVLVENGETVVLGGIYEQTTNQLVTKVPLLGDIPVLGALFRNKRNVSTKRELLIFITPKIVTESLQVD</sequence>
<dbReference type="Pfam" id="PF00263">
    <property type="entry name" value="Secretin"/>
    <property type="match status" value="1"/>
</dbReference>
<dbReference type="Proteomes" id="UP000251800">
    <property type="component" value="Unassembled WGS sequence"/>
</dbReference>
<dbReference type="Gene3D" id="2.60.40.3470">
    <property type="match status" value="1"/>
</dbReference>
<evidence type="ECO:0000256" key="2">
    <source>
        <dbReference type="ARBA" id="ARBA00006304"/>
    </source>
</evidence>
<dbReference type="InterPro" id="IPR021731">
    <property type="entry name" value="AMIN_dom"/>
</dbReference>
<reference evidence="10 11" key="1">
    <citation type="submission" date="2018-05" db="EMBL/GenBank/DDBJ databases">
        <title>Abyssibacter profundi OUC007T gen. nov., sp. nov, a marine bacterium isolated from seawater of the Mariana Trench.</title>
        <authorList>
            <person name="Zhou S."/>
        </authorList>
    </citation>
    <scope>NUCLEOTIDE SEQUENCE [LARGE SCALE GENOMIC DNA]</scope>
    <source>
        <strain evidence="10 11">OUC007</strain>
    </source>
</reference>
<keyword evidence="4" id="KW-0732">Signal</keyword>
<organism evidence="10 11">
    <name type="scientific">Abyssibacter profundi</name>
    <dbReference type="NCBI Taxonomy" id="2182787"/>
    <lineage>
        <taxon>Bacteria</taxon>
        <taxon>Pseudomonadati</taxon>
        <taxon>Pseudomonadota</taxon>
        <taxon>Gammaproteobacteria</taxon>
        <taxon>Chromatiales</taxon>
        <taxon>Oceanococcaceae</taxon>
        <taxon>Abyssibacter</taxon>
    </lineage>
</organism>
<dbReference type="PANTHER" id="PTHR30604:SF1">
    <property type="entry name" value="DNA UTILIZATION PROTEIN HOFQ"/>
    <property type="match status" value="1"/>
</dbReference>
<dbReference type="EMBL" id="QEQK01000005">
    <property type="protein sequence ID" value="PWN56687.1"/>
    <property type="molecule type" value="Genomic_DNA"/>
</dbReference>
<dbReference type="Gene3D" id="3.30.1370.120">
    <property type="match status" value="1"/>
</dbReference>
<evidence type="ECO:0000256" key="8">
    <source>
        <dbReference type="RuleBase" id="RU004004"/>
    </source>
</evidence>
<dbReference type="OrthoDB" id="9779724at2"/>
<dbReference type="Gene3D" id="2.60.40.3500">
    <property type="match status" value="1"/>
</dbReference>
<evidence type="ECO:0000256" key="6">
    <source>
        <dbReference type="ARBA" id="ARBA00023136"/>
    </source>
</evidence>